<feature type="domain" description="Cadherin" evidence="11">
    <location>
        <begin position="36"/>
        <end position="138"/>
    </location>
</feature>
<dbReference type="FunFam" id="2.60.40.60:FF:000021">
    <property type="entry name" value="FAT atypical cadherin 1"/>
    <property type="match status" value="1"/>
</dbReference>
<dbReference type="OrthoDB" id="6156217at2759"/>
<dbReference type="SUPFAM" id="SSF49313">
    <property type="entry name" value="Cadherin-like"/>
    <property type="match status" value="14"/>
</dbReference>
<dbReference type="CDD" id="cd11304">
    <property type="entry name" value="Cadherin_repeat"/>
    <property type="match status" value="14"/>
</dbReference>
<reference evidence="12" key="1">
    <citation type="submission" date="2022-03" db="EMBL/GenBank/DDBJ databases">
        <authorList>
            <person name="Martin C."/>
        </authorList>
    </citation>
    <scope>NUCLEOTIDE SEQUENCE</scope>
</reference>
<evidence type="ECO:0000256" key="2">
    <source>
        <dbReference type="ARBA" id="ARBA00022536"/>
    </source>
</evidence>
<dbReference type="PROSITE" id="PS50268">
    <property type="entry name" value="CADHERIN_2"/>
    <property type="match status" value="13"/>
</dbReference>
<dbReference type="PRINTS" id="PR00205">
    <property type="entry name" value="CADHERIN"/>
</dbReference>
<gene>
    <name evidence="12" type="ORF">OFUS_LOCUS19745</name>
</gene>
<feature type="domain" description="Cadherin" evidence="11">
    <location>
        <begin position="1181"/>
        <end position="1292"/>
    </location>
</feature>
<dbReference type="GO" id="GO:0007156">
    <property type="term" value="P:homophilic cell adhesion via plasma membrane adhesion molecules"/>
    <property type="evidence" value="ECO:0007669"/>
    <property type="project" value="InterPro"/>
</dbReference>
<keyword evidence="3" id="KW-0812">Transmembrane</keyword>
<comment type="caution">
    <text evidence="12">The sequence shown here is derived from an EMBL/GenBank/DDBJ whole genome shotgun (WGS) entry which is preliminary data.</text>
</comment>
<keyword evidence="9" id="KW-1015">Disulfide bond</keyword>
<dbReference type="PANTHER" id="PTHR24026:SF126">
    <property type="entry name" value="PROTOCADHERIN FAT 4"/>
    <property type="match status" value="1"/>
</dbReference>
<feature type="domain" description="Cadherin" evidence="11">
    <location>
        <begin position="550"/>
        <end position="653"/>
    </location>
</feature>
<evidence type="ECO:0000256" key="6">
    <source>
        <dbReference type="ARBA" id="ARBA00022837"/>
    </source>
</evidence>
<keyword evidence="2" id="KW-0245">EGF-like domain</keyword>
<accession>A0A8S4PP77</accession>
<keyword evidence="8" id="KW-0472">Membrane</keyword>
<evidence type="ECO:0000256" key="5">
    <source>
        <dbReference type="ARBA" id="ARBA00022737"/>
    </source>
</evidence>
<dbReference type="SMART" id="SM00112">
    <property type="entry name" value="CA"/>
    <property type="match status" value="13"/>
</dbReference>
<dbReference type="InterPro" id="IPR002126">
    <property type="entry name" value="Cadherin-like_dom"/>
</dbReference>
<name>A0A8S4PP77_OWEFU</name>
<proteinExistence type="predicted"/>
<keyword evidence="6 10" id="KW-0106">Calcium</keyword>
<evidence type="ECO:0000256" key="3">
    <source>
        <dbReference type="ARBA" id="ARBA00022692"/>
    </source>
</evidence>
<dbReference type="Pfam" id="PF00028">
    <property type="entry name" value="Cadherin"/>
    <property type="match status" value="10"/>
</dbReference>
<evidence type="ECO:0000256" key="1">
    <source>
        <dbReference type="ARBA" id="ARBA00004370"/>
    </source>
</evidence>
<dbReference type="GO" id="GO:0005886">
    <property type="term" value="C:plasma membrane"/>
    <property type="evidence" value="ECO:0007669"/>
    <property type="project" value="UniProtKB-SubCell"/>
</dbReference>
<dbReference type="FunFam" id="2.60.40.60:FF:000013">
    <property type="entry name" value="Cadherin EGF LAG seven-pass G-type receptor"/>
    <property type="match status" value="1"/>
</dbReference>
<organism evidence="12 13">
    <name type="scientific">Owenia fusiformis</name>
    <name type="common">Polychaete worm</name>
    <dbReference type="NCBI Taxonomy" id="6347"/>
    <lineage>
        <taxon>Eukaryota</taxon>
        <taxon>Metazoa</taxon>
        <taxon>Spiralia</taxon>
        <taxon>Lophotrochozoa</taxon>
        <taxon>Annelida</taxon>
        <taxon>Polychaeta</taxon>
        <taxon>Sedentaria</taxon>
        <taxon>Canalipalpata</taxon>
        <taxon>Sabellida</taxon>
        <taxon>Oweniida</taxon>
        <taxon>Oweniidae</taxon>
        <taxon>Owenia</taxon>
    </lineage>
</organism>
<dbReference type="PANTHER" id="PTHR24026">
    <property type="entry name" value="FAT ATYPICAL CADHERIN-RELATED"/>
    <property type="match status" value="1"/>
</dbReference>
<feature type="domain" description="Cadherin" evidence="11">
    <location>
        <begin position="1293"/>
        <end position="1405"/>
    </location>
</feature>
<feature type="non-terminal residue" evidence="12">
    <location>
        <position position="1554"/>
    </location>
</feature>
<evidence type="ECO:0000256" key="8">
    <source>
        <dbReference type="ARBA" id="ARBA00023136"/>
    </source>
</evidence>
<dbReference type="Gene3D" id="2.60.40.60">
    <property type="entry name" value="Cadherins"/>
    <property type="match status" value="14"/>
</dbReference>
<protein>
    <recommendedName>
        <fullName evidence="11">Cadherin domain-containing protein</fullName>
    </recommendedName>
</protein>
<feature type="domain" description="Cadherin" evidence="11">
    <location>
        <begin position="1079"/>
        <end position="1180"/>
    </location>
</feature>
<feature type="domain" description="Cadherin" evidence="11">
    <location>
        <begin position="871"/>
        <end position="971"/>
    </location>
</feature>
<evidence type="ECO:0000256" key="10">
    <source>
        <dbReference type="PROSITE-ProRule" id="PRU00043"/>
    </source>
</evidence>
<dbReference type="InterPro" id="IPR015919">
    <property type="entry name" value="Cadherin-like_sf"/>
</dbReference>
<evidence type="ECO:0000256" key="9">
    <source>
        <dbReference type="ARBA" id="ARBA00023157"/>
    </source>
</evidence>
<feature type="domain" description="Cadherin" evidence="11">
    <location>
        <begin position="447"/>
        <end position="549"/>
    </location>
</feature>
<dbReference type="Proteomes" id="UP000749559">
    <property type="component" value="Unassembled WGS sequence"/>
</dbReference>
<feature type="domain" description="Cadherin" evidence="11">
    <location>
        <begin position="342"/>
        <end position="446"/>
    </location>
</feature>
<feature type="domain" description="Cadherin" evidence="11">
    <location>
        <begin position="1410"/>
        <end position="1518"/>
    </location>
</feature>
<comment type="subcellular location">
    <subcellularLocation>
        <location evidence="1">Membrane</location>
    </subcellularLocation>
</comment>
<evidence type="ECO:0000256" key="4">
    <source>
        <dbReference type="ARBA" id="ARBA00022729"/>
    </source>
</evidence>
<feature type="domain" description="Cadherin" evidence="11">
    <location>
        <begin position="654"/>
        <end position="761"/>
    </location>
</feature>
<feature type="domain" description="Cadherin" evidence="11">
    <location>
        <begin position="972"/>
        <end position="1078"/>
    </location>
</feature>
<keyword evidence="13" id="KW-1185">Reference proteome</keyword>
<evidence type="ECO:0000313" key="12">
    <source>
        <dbReference type="EMBL" id="CAH1795174.1"/>
    </source>
</evidence>
<evidence type="ECO:0000313" key="13">
    <source>
        <dbReference type="Proteomes" id="UP000749559"/>
    </source>
</evidence>
<evidence type="ECO:0000259" key="11">
    <source>
        <dbReference type="PROSITE" id="PS50268"/>
    </source>
</evidence>
<dbReference type="GO" id="GO:0005509">
    <property type="term" value="F:calcium ion binding"/>
    <property type="evidence" value="ECO:0007669"/>
    <property type="project" value="UniProtKB-UniRule"/>
</dbReference>
<evidence type="ECO:0000256" key="7">
    <source>
        <dbReference type="ARBA" id="ARBA00022989"/>
    </source>
</evidence>
<feature type="domain" description="Cadherin" evidence="11">
    <location>
        <begin position="767"/>
        <end position="869"/>
    </location>
</feature>
<feature type="domain" description="Cadherin" evidence="11">
    <location>
        <begin position="242"/>
        <end position="342"/>
    </location>
</feature>
<keyword evidence="4" id="KW-0732">Signal</keyword>
<sequence>MYKLAVAAFSSRYPNNKGHADVTVYITRNLNGPKFPDGGFKAKVGETIPNGDHVTTVTATDDDNDLLYYTLEGDSNCTEYFYIDSSTGKVNLKKLLTETTILQFQCVIRANDQAVPNSKSADTPLIIDVDRTFKGPSFTVDYTTRNVSETTPVGQLVAVPEITSTGGHKFEMVGYYPGDVFFEIHPNTGAITVKKSLLEDSLKTVKYELRVAVYYVDFPYYKSYTTIGINCLRNQNGPQFPTGVVYRVTIEDDKPTGEEVITVTATDNDDSDSLIYTITGDATAREFFLIDPLSGEIQLKKTVRYDESLTYELAVSAADPQDRYGSTTVYVDVNRDSRPPLFIGNYFGNVAENDPIGYSVVTVAAIDPDLKGDQVYELTGIFPANIFFGINRTSGTIYIRNDLKGDWMKRSTYTALIEAYDTHYPETKAKKNVTITVRRNPNGPEFSQLAYNKTIAETYSVGNSVLQVAATDDDGDTLTYTIEGATNDGKNYFSLNPQSGILFLTNTLLHTATMRYDFKVQASDKQVPERKLLVPVVVFISRDLQPPVFQGTPYVFNVPENHPVDTEPFDGVLAQDPDGTGEMRYRLKGIAPATDFFRIDPNTGKLYVIKPLDTETTPTYTLNVGASNTANPKVEIDTIVTINVIRNVHKPIFSPPERNVTVDDGTPEGEPIVTVTATDADLPGPKNTIRYEVVGDPKSEEYFFAKPTTGEIVIIKDLATDPDFNTKYTVLVEAKDNGYPAQSSTATLYVYVNRNTEPPSFLGVDGYDKRVPNNWPIGKKIVQVSATDRDGEGDNIKVTFLVNGKGAERFQITPDTGFISLHSSLVPDQITADRKYEILVEAKDSGVPSLTSSVTVTITAYPNNKLPVFVPKDEYDVTIPEDTKPGTTVENVTAIDDDCPVAYEIAGDGQAPNFFIINPDTGVVKLNASLEGDYNEMYSIRVIAYDSCDPRQTNVALVKVHVERNKNKPKFTNANVNVTILETYPLGKNVTQLFATDKDPGVNGEITYHLINTNGVEDYFYINPKTGVIVVTTPLTQEPQKNRQYVLNVQAMDGGRPPKSAPAQVVVNVLRNKNGPTFTTPAKTVNISESKQVDQSILELDATDIDGDSITYELTGDSPGLYYFKIDPGTGILSLKRPLFGGILTQYVLDVTATDSGKPPLSATTTITVNVERNPNGPKFGEAKYSKTIPEYFPPIVETVIQPEAEDLDGDSGPGEITYTLEPVDGDDDVLDFFVVGPKTGEVFVAKSLTSDPQKRPKYVFDIFATDNGLPKQQGRSRITITVLRNSNAPQFVNTTYTALVDEREIPGFVVVGVEATDADAELQPNSPNSQIVYSIDPNNVKANQYFAIQPQLGNVYIKKQLIEDPNTRQYQFLVMASDSGIPSLSTTASVTINVERHERNTDSLELGFSLENYYVRVYEELTINTTIRELNVINQATDKNVVCEIDEGNDEGHFAVISTNFKKDCAIVNRNELDRETTSRYNLTVSVKEVSQKRAASYAITYVIIDVLDLNDEAPQWVFPDPQPYPSPSTTSGKYFTALSKTADASTFIIQVL</sequence>
<dbReference type="EMBL" id="CAIIXF020000009">
    <property type="protein sequence ID" value="CAH1795174.1"/>
    <property type="molecule type" value="Genomic_DNA"/>
</dbReference>
<keyword evidence="7" id="KW-1133">Transmembrane helix</keyword>
<keyword evidence="5" id="KW-0677">Repeat</keyword>